<evidence type="ECO:0000313" key="2">
    <source>
        <dbReference type="EMBL" id="RZO26332.1"/>
    </source>
</evidence>
<dbReference type="AlphaFoldDB" id="A0A520MYM2"/>
<reference evidence="2 3" key="1">
    <citation type="submission" date="2019-02" db="EMBL/GenBank/DDBJ databases">
        <title>Prokaryotic population dynamics and viral predation in marine succession experiment using metagenomics: the confinement effect.</title>
        <authorList>
            <person name="Haro-Moreno J.M."/>
            <person name="Rodriguez-Valera F."/>
            <person name="Lopez-Perez M."/>
        </authorList>
    </citation>
    <scope>NUCLEOTIDE SEQUENCE [LARGE SCALE GENOMIC DNA]</scope>
    <source>
        <strain evidence="2">MED-G162</strain>
    </source>
</reference>
<evidence type="ECO:0000313" key="3">
    <source>
        <dbReference type="Proteomes" id="UP000319384"/>
    </source>
</evidence>
<protein>
    <recommendedName>
        <fullName evidence="4">NfeD family protein</fullName>
    </recommendedName>
</protein>
<dbReference type="Proteomes" id="UP000319384">
    <property type="component" value="Unassembled WGS sequence"/>
</dbReference>
<comment type="caution">
    <text evidence="2">The sequence shown here is derived from an EMBL/GenBank/DDBJ whole genome shotgun (WGS) entry which is preliminary data.</text>
</comment>
<accession>A0A520MYM2</accession>
<dbReference type="EMBL" id="SHBH01000014">
    <property type="protein sequence ID" value="RZO26332.1"/>
    <property type="molecule type" value="Genomic_DNA"/>
</dbReference>
<evidence type="ECO:0008006" key="4">
    <source>
        <dbReference type="Google" id="ProtNLM"/>
    </source>
</evidence>
<keyword evidence="1" id="KW-1133">Transmembrane helix</keyword>
<name>A0A520MYM2_9GAMM</name>
<feature type="transmembrane region" description="Helical" evidence="1">
    <location>
        <begin position="6"/>
        <end position="23"/>
    </location>
</feature>
<evidence type="ECO:0000256" key="1">
    <source>
        <dbReference type="SAM" id="Phobius"/>
    </source>
</evidence>
<gene>
    <name evidence="2" type="ORF">EVA95_02255</name>
</gene>
<organism evidence="2 3">
    <name type="scientific">SAR86 cluster bacterium</name>
    <dbReference type="NCBI Taxonomy" id="2030880"/>
    <lineage>
        <taxon>Bacteria</taxon>
        <taxon>Pseudomonadati</taxon>
        <taxon>Pseudomonadota</taxon>
        <taxon>Gammaproteobacteria</taxon>
        <taxon>SAR86 cluster</taxon>
    </lineage>
</organism>
<feature type="transmembrane region" description="Helical" evidence="1">
    <location>
        <begin position="62"/>
        <end position="84"/>
    </location>
</feature>
<sequence>MIIETLLYSGNVWLIIGLILAILELTNGTLIVFLPTGLSGLLTGLVLKLQENETLGIFLKDWAITLTFWAIISLLLSLALNFLVKKRMTSRDINNY</sequence>
<keyword evidence="1" id="KW-0472">Membrane</keyword>
<proteinExistence type="predicted"/>
<keyword evidence="1" id="KW-0812">Transmembrane</keyword>